<accession>A0A561SAH1</accession>
<dbReference type="Gene3D" id="2.80.10.50">
    <property type="match status" value="1"/>
</dbReference>
<name>A0A561SAH1_9ACTN</name>
<protein>
    <submittedName>
        <fullName evidence="2">Uncharacterized protein</fullName>
    </submittedName>
</protein>
<feature type="chain" id="PRO_5021955026" evidence="1">
    <location>
        <begin position="34"/>
        <end position="198"/>
    </location>
</feature>
<dbReference type="OrthoDB" id="3534750at2"/>
<dbReference type="AlphaFoldDB" id="A0A561SAH1"/>
<organism evidence="2 3">
    <name type="scientific">Kitasatospora viridis</name>
    <dbReference type="NCBI Taxonomy" id="281105"/>
    <lineage>
        <taxon>Bacteria</taxon>
        <taxon>Bacillati</taxon>
        <taxon>Actinomycetota</taxon>
        <taxon>Actinomycetes</taxon>
        <taxon>Kitasatosporales</taxon>
        <taxon>Streptomycetaceae</taxon>
        <taxon>Kitasatospora</taxon>
    </lineage>
</organism>
<comment type="caution">
    <text evidence="2">The sequence shown here is derived from an EMBL/GenBank/DDBJ whole genome shotgun (WGS) entry which is preliminary data.</text>
</comment>
<dbReference type="Proteomes" id="UP000317940">
    <property type="component" value="Unassembled WGS sequence"/>
</dbReference>
<proteinExistence type="predicted"/>
<feature type="signal peptide" evidence="1">
    <location>
        <begin position="1"/>
        <end position="33"/>
    </location>
</feature>
<dbReference type="EMBL" id="VIWT01000007">
    <property type="protein sequence ID" value="TWF71837.1"/>
    <property type="molecule type" value="Genomic_DNA"/>
</dbReference>
<evidence type="ECO:0000313" key="2">
    <source>
        <dbReference type="EMBL" id="TWF71837.1"/>
    </source>
</evidence>
<keyword evidence="3" id="KW-1185">Reference proteome</keyword>
<sequence>MNLTQGRARAAKAAALATIAWTCVLGAPGSASAMAPGTNPQSWPATSSQWINLETGNCLSSDAGRQAEPGAAANVNTEACGYAGIPYLPSLWLDPSLGQTLYYEILRSSWDGQESLSSTSDDCLDSNNAISNGKQGYVYVIPCNWNNWQMWSEMPTTGGHWTLTNYHTGLALDAGPGGGNADGIYANTPNGNPWQTWQ</sequence>
<gene>
    <name evidence="2" type="ORF">FHX73_1734</name>
</gene>
<keyword evidence="1" id="KW-0732">Signal</keyword>
<dbReference type="SUPFAM" id="SSF50370">
    <property type="entry name" value="Ricin B-like lectins"/>
    <property type="match status" value="1"/>
</dbReference>
<dbReference type="PROSITE" id="PS50231">
    <property type="entry name" value="RICIN_B_LECTIN"/>
    <property type="match status" value="1"/>
</dbReference>
<dbReference type="InterPro" id="IPR035992">
    <property type="entry name" value="Ricin_B-like_lectins"/>
</dbReference>
<dbReference type="RefSeq" id="WP_145911403.1">
    <property type="nucleotide sequence ID" value="NZ_BAAAMZ010000001.1"/>
</dbReference>
<evidence type="ECO:0000313" key="3">
    <source>
        <dbReference type="Proteomes" id="UP000317940"/>
    </source>
</evidence>
<evidence type="ECO:0000256" key="1">
    <source>
        <dbReference type="SAM" id="SignalP"/>
    </source>
</evidence>
<reference evidence="2 3" key="1">
    <citation type="submission" date="2019-06" db="EMBL/GenBank/DDBJ databases">
        <title>Sequencing the genomes of 1000 actinobacteria strains.</title>
        <authorList>
            <person name="Klenk H.-P."/>
        </authorList>
    </citation>
    <scope>NUCLEOTIDE SEQUENCE [LARGE SCALE GENOMIC DNA]</scope>
    <source>
        <strain evidence="2 3">DSM 44826</strain>
    </source>
</reference>